<name>A0A3B0X119_9ZZZZ</name>
<feature type="domain" description="Nucleoside transporter/FeoB GTPase Gate" evidence="2">
    <location>
        <begin position="141"/>
        <end position="249"/>
    </location>
</feature>
<feature type="transmembrane region" description="Helical" evidence="1">
    <location>
        <begin position="135"/>
        <end position="156"/>
    </location>
</feature>
<dbReference type="InterPro" id="IPR011642">
    <property type="entry name" value="Gate_dom"/>
</dbReference>
<gene>
    <name evidence="3" type="ORF">MNBD_GAMMA08-1752</name>
</gene>
<feature type="transmembrane region" description="Helical" evidence="1">
    <location>
        <begin position="261"/>
        <end position="284"/>
    </location>
</feature>
<evidence type="ECO:0000313" key="3">
    <source>
        <dbReference type="EMBL" id="VAW61471.1"/>
    </source>
</evidence>
<accession>A0A3B0X119</accession>
<keyword evidence="1" id="KW-0812">Transmembrane</keyword>
<keyword evidence="1" id="KW-0472">Membrane</keyword>
<dbReference type="AlphaFoldDB" id="A0A3B0X119"/>
<protein>
    <submittedName>
        <fullName evidence="3">Spore maturation protein A</fullName>
    </submittedName>
</protein>
<proteinExistence type="predicted"/>
<sequence>MLNKIWAGLIITGIVFALGQDIRDEIQNTHNNGVAQRFTYLPVAHSPTQVTLSTKQVQLKARIKSPQRIQINLNNYSPQSLRAIASINGDNNGDETFINASIISKTKNEIVILFPEIHWIKLRAITNAAFDMAKFAVKLAIGLIGIMALWLGLMQIAEKSGLIKKMVRVVQPLLYWLFPNIPKDHPAFGSISMNMAANVLGLGNAATPLGIKAMQQLQALNPNKNKASDEMCMFLALNTSSVQLLPPVTLIALMGTQVSSLIIPIILATSCSTIAAVIVAKFYARRAKYRGA</sequence>
<evidence type="ECO:0000259" key="2">
    <source>
        <dbReference type="Pfam" id="PF07670"/>
    </source>
</evidence>
<reference evidence="3" key="1">
    <citation type="submission" date="2018-06" db="EMBL/GenBank/DDBJ databases">
        <authorList>
            <person name="Zhirakovskaya E."/>
        </authorList>
    </citation>
    <scope>NUCLEOTIDE SEQUENCE</scope>
</reference>
<organism evidence="3">
    <name type="scientific">hydrothermal vent metagenome</name>
    <dbReference type="NCBI Taxonomy" id="652676"/>
    <lineage>
        <taxon>unclassified sequences</taxon>
        <taxon>metagenomes</taxon>
        <taxon>ecological metagenomes</taxon>
    </lineage>
</organism>
<keyword evidence="1" id="KW-1133">Transmembrane helix</keyword>
<feature type="transmembrane region" description="Helical" evidence="1">
    <location>
        <begin position="234"/>
        <end position="255"/>
    </location>
</feature>
<evidence type="ECO:0000256" key="1">
    <source>
        <dbReference type="SAM" id="Phobius"/>
    </source>
</evidence>
<dbReference type="Pfam" id="PF07670">
    <property type="entry name" value="Gate"/>
    <property type="match status" value="1"/>
</dbReference>
<dbReference type="EMBL" id="UOFH01000182">
    <property type="protein sequence ID" value="VAW61471.1"/>
    <property type="molecule type" value="Genomic_DNA"/>
</dbReference>